<feature type="signal peptide" evidence="1">
    <location>
        <begin position="1"/>
        <end position="30"/>
    </location>
</feature>
<comment type="caution">
    <text evidence="2">The sequence shown here is derived from an EMBL/GenBank/DDBJ whole genome shotgun (WGS) entry which is preliminary data.</text>
</comment>
<evidence type="ECO:0000313" key="2">
    <source>
        <dbReference type="EMBL" id="MBA9005842.1"/>
    </source>
</evidence>
<proteinExistence type="predicted"/>
<protein>
    <recommendedName>
        <fullName evidence="4">ABC transporter substrate-binding protein</fullName>
    </recommendedName>
</protein>
<keyword evidence="1" id="KW-0732">Signal</keyword>
<sequence>MSVRTRIITLLSGAGAATGLAAVTAAPAHAQAPVQVPGLLDPVSGLVQALLSLVSDREVKTDIAPVRWDR</sequence>
<reference evidence="2 3" key="1">
    <citation type="submission" date="2020-08" db="EMBL/GenBank/DDBJ databases">
        <title>Sequencing the genomes of 1000 actinobacteria strains.</title>
        <authorList>
            <person name="Klenk H.-P."/>
        </authorList>
    </citation>
    <scope>NUCLEOTIDE SEQUENCE [LARGE SCALE GENOMIC DNA]</scope>
    <source>
        <strain evidence="2 3">DSM 45823</strain>
    </source>
</reference>
<evidence type="ECO:0000256" key="1">
    <source>
        <dbReference type="SAM" id="SignalP"/>
    </source>
</evidence>
<dbReference type="EMBL" id="JACJII010000001">
    <property type="protein sequence ID" value="MBA9005842.1"/>
    <property type="molecule type" value="Genomic_DNA"/>
</dbReference>
<name>A0A7W3N1N9_9ACTN</name>
<gene>
    <name evidence="2" type="ORF">HNR21_004724</name>
</gene>
<evidence type="ECO:0008006" key="4">
    <source>
        <dbReference type="Google" id="ProtNLM"/>
    </source>
</evidence>
<dbReference type="RefSeq" id="WP_119730575.1">
    <property type="nucleotide sequence ID" value="NZ_JACJII010000001.1"/>
</dbReference>
<dbReference type="AlphaFoldDB" id="A0A7W3N1N9"/>
<accession>A0A7W3N1N9</accession>
<feature type="chain" id="PRO_5031223074" description="ABC transporter substrate-binding protein" evidence="1">
    <location>
        <begin position="31"/>
        <end position="70"/>
    </location>
</feature>
<keyword evidence="3" id="KW-1185">Reference proteome</keyword>
<evidence type="ECO:0000313" key="3">
    <source>
        <dbReference type="Proteomes" id="UP000539313"/>
    </source>
</evidence>
<dbReference type="Proteomes" id="UP000539313">
    <property type="component" value="Unassembled WGS sequence"/>
</dbReference>
<organism evidence="2 3">
    <name type="scientific">Thermomonospora cellulosilytica</name>
    <dbReference type="NCBI Taxonomy" id="1411118"/>
    <lineage>
        <taxon>Bacteria</taxon>
        <taxon>Bacillati</taxon>
        <taxon>Actinomycetota</taxon>
        <taxon>Actinomycetes</taxon>
        <taxon>Streptosporangiales</taxon>
        <taxon>Thermomonosporaceae</taxon>
        <taxon>Thermomonospora</taxon>
    </lineage>
</organism>